<keyword evidence="3" id="KW-0274">FAD</keyword>
<dbReference type="PANTHER" id="PTHR10961:SF7">
    <property type="entry name" value="FAD DEPENDENT OXIDOREDUCTASE DOMAIN-CONTAINING PROTEIN"/>
    <property type="match status" value="1"/>
</dbReference>
<evidence type="ECO:0000256" key="4">
    <source>
        <dbReference type="ARBA" id="ARBA00023002"/>
    </source>
</evidence>
<dbReference type="Gene3D" id="3.50.50.60">
    <property type="entry name" value="FAD/NAD(P)-binding domain"/>
    <property type="match status" value="1"/>
</dbReference>
<evidence type="ECO:0000256" key="2">
    <source>
        <dbReference type="ARBA" id="ARBA00022630"/>
    </source>
</evidence>
<dbReference type="Proteomes" id="UP000193964">
    <property type="component" value="Unassembled WGS sequence"/>
</dbReference>
<evidence type="ECO:0000256" key="1">
    <source>
        <dbReference type="ARBA" id="ARBA00001974"/>
    </source>
</evidence>
<evidence type="ECO:0000256" key="3">
    <source>
        <dbReference type="ARBA" id="ARBA00022827"/>
    </source>
</evidence>
<accession>A0A1X2F2B3</accession>
<proteinExistence type="predicted"/>
<protein>
    <submittedName>
        <fullName evidence="6">Pyridine nucleotide-disulfide oxidoreductase</fullName>
    </submittedName>
</protein>
<evidence type="ECO:0000313" key="6">
    <source>
        <dbReference type="EMBL" id="ORX12525.1"/>
    </source>
</evidence>
<dbReference type="InterPro" id="IPR045170">
    <property type="entry name" value="MTOX"/>
</dbReference>
<sequence length="396" mass="42768">MTTEVVQYRGVRSAMKCVVIGAGAWGLPTAAELVRRGHRVTLVDRYEPLNAESSSSGPTRLWRIADPDPVRVRMALRGIDAMERLAERSQSTVFLKRGLLWRDDESLPDLVNMMQRFDVDHTVVDDRDVATFFPGLRPDGRAAVWQPAAGVVLAEESLRAQERLFLAGGGMESFGRTVTGIDAGGHGVRVQFDDHTAEDADVVVVAAGPGTPRLLETIGVDLPLHPYLEQTVHFGDPESPTATDDHPCLFDGPRGDIAGIYAMPSPGIGYKIGLDLPLRSYDDADLDRTPDVMRTALLRDRVERDLTSVKPTVLGAHVCSWTDSPDGKFVIDALPDGVVLACGDSGEGFKYSALMGEVLADLAEGRTADPDVAAMSMARFEAGLPVHTGPHALGRH</sequence>
<dbReference type="Gene3D" id="3.30.9.10">
    <property type="entry name" value="D-Amino Acid Oxidase, subunit A, domain 2"/>
    <property type="match status" value="1"/>
</dbReference>
<evidence type="ECO:0000313" key="7">
    <source>
        <dbReference type="Proteomes" id="UP000193964"/>
    </source>
</evidence>
<name>A0A1X2F2B3_9MYCO</name>
<dbReference type="EMBL" id="LQQA01000029">
    <property type="protein sequence ID" value="ORX12525.1"/>
    <property type="molecule type" value="Genomic_DNA"/>
</dbReference>
<comment type="cofactor">
    <cofactor evidence="1">
        <name>FAD</name>
        <dbReference type="ChEBI" id="CHEBI:57692"/>
    </cofactor>
</comment>
<organism evidence="6 7">
    <name type="scientific">Mycolicibacterium wolinskyi</name>
    <dbReference type="NCBI Taxonomy" id="59750"/>
    <lineage>
        <taxon>Bacteria</taxon>
        <taxon>Bacillati</taxon>
        <taxon>Actinomycetota</taxon>
        <taxon>Actinomycetes</taxon>
        <taxon>Mycobacteriales</taxon>
        <taxon>Mycobacteriaceae</taxon>
        <taxon>Mycolicibacterium</taxon>
    </lineage>
</organism>
<dbReference type="Pfam" id="PF01266">
    <property type="entry name" value="DAO"/>
    <property type="match status" value="1"/>
</dbReference>
<dbReference type="InterPro" id="IPR036188">
    <property type="entry name" value="FAD/NAD-bd_sf"/>
</dbReference>
<dbReference type="PANTHER" id="PTHR10961">
    <property type="entry name" value="PEROXISOMAL SARCOSINE OXIDASE"/>
    <property type="match status" value="1"/>
</dbReference>
<reference evidence="6 7" key="1">
    <citation type="submission" date="2016-01" db="EMBL/GenBank/DDBJ databases">
        <title>The new phylogeny of the genus Mycobacterium.</title>
        <authorList>
            <person name="Tarcisio F."/>
            <person name="Conor M."/>
            <person name="Antonella G."/>
            <person name="Elisabetta G."/>
            <person name="Giulia F.S."/>
            <person name="Sara T."/>
            <person name="Anna F."/>
            <person name="Clotilde B."/>
            <person name="Roberto B."/>
            <person name="Veronica D.S."/>
            <person name="Fabio R."/>
            <person name="Monica P."/>
            <person name="Olivier J."/>
            <person name="Enrico T."/>
            <person name="Nicola S."/>
        </authorList>
    </citation>
    <scope>NUCLEOTIDE SEQUENCE [LARGE SCALE GENOMIC DNA]</scope>
    <source>
        <strain evidence="6 7">ATCC 700010</strain>
    </source>
</reference>
<dbReference type="GO" id="GO:0008115">
    <property type="term" value="F:sarcosine oxidase activity"/>
    <property type="evidence" value="ECO:0007669"/>
    <property type="project" value="TreeGrafter"/>
</dbReference>
<gene>
    <name evidence="6" type="ORF">AWC31_31655</name>
</gene>
<keyword evidence="2" id="KW-0285">Flavoprotein</keyword>
<comment type="caution">
    <text evidence="6">The sequence shown here is derived from an EMBL/GenBank/DDBJ whole genome shotgun (WGS) entry which is preliminary data.</text>
</comment>
<feature type="domain" description="FAD dependent oxidoreductase" evidence="5">
    <location>
        <begin position="17"/>
        <end position="362"/>
    </location>
</feature>
<dbReference type="AlphaFoldDB" id="A0A1X2F2B3"/>
<dbReference type="OrthoDB" id="9806452at2"/>
<keyword evidence="4" id="KW-0560">Oxidoreductase</keyword>
<dbReference type="GO" id="GO:0050660">
    <property type="term" value="F:flavin adenine dinucleotide binding"/>
    <property type="evidence" value="ECO:0007669"/>
    <property type="project" value="InterPro"/>
</dbReference>
<dbReference type="InterPro" id="IPR006076">
    <property type="entry name" value="FAD-dep_OxRdtase"/>
</dbReference>
<dbReference type="RefSeq" id="WP_085146371.1">
    <property type="nucleotide sequence ID" value="NZ_JACKUA010000030.1"/>
</dbReference>
<dbReference type="SUPFAM" id="SSF51905">
    <property type="entry name" value="FAD/NAD(P)-binding domain"/>
    <property type="match status" value="1"/>
</dbReference>
<evidence type="ECO:0000259" key="5">
    <source>
        <dbReference type="Pfam" id="PF01266"/>
    </source>
</evidence>